<keyword evidence="4" id="KW-1185">Reference proteome</keyword>
<comment type="caution">
    <text evidence="3">The sequence shown here is derived from an EMBL/GenBank/DDBJ whole genome shotgun (WGS) entry which is preliminary data.</text>
</comment>
<sequence>MLLFLRKINNVAGSLILAMTAGFALYSNLTPAAHAAELRQYRYNQISITTCQIDLQQDNLRMYWKDPAGTIFGTFANLRAWLRPQGKDLTCATNAGIYDKEHKPLGLYIENGVTLRKLNTRQNAYGNFYLQPNGVLIVEEKQARIVDTASVDSDRPRWLSQALYATQSGPIMLRNGEINTAFDPGSINLFVRNAVCIDPSKKVVLAMARNPITFHDFAQFLRDKLQCVDALYLDGNISRIYPSLEADIGPSFGAIIGVEKPVTQK</sequence>
<evidence type="ECO:0000313" key="4">
    <source>
        <dbReference type="Proteomes" id="UP001629214"/>
    </source>
</evidence>
<dbReference type="GO" id="GO:0016798">
    <property type="term" value="F:hydrolase activity, acting on glycosyl bonds"/>
    <property type="evidence" value="ECO:0007669"/>
    <property type="project" value="UniProtKB-KW"/>
</dbReference>
<protein>
    <submittedName>
        <fullName evidence="3">Phosphodiester glycosidase family protein</fullName>
    </submittedName>
</protein>
<accession>A0ABW8Z7M7</accession>
<organism evidence="3 4">
    <name type="scientific">Herbaspirillum rhizosphaerae</name>
    <dbReference type="NCBI Taxonomy" id="346179"/>
    <lineage>
        <taxon>Bacteria</taxon>
        <taxon>Pseudomonadati</taxon>
        <taxon>Pseudomonadota</taxon>
        <taxon>Betaproteobacteria</taxon>
        <taxon>Burkholderiales</taxon>
        <taxon>Oxalobacteraceae</taxon>
        <taxon>Herbaspirillum</taxon>
    </lineage>
</organism>
<dbReference type="EMBL" id="JAQQFR010000006">
    <property type="protein sequence ID" value="MFL9879037.1"/>
    <property type="molecule type" value="Genomic_DNA"/>
</dbReference>
<dbReference type="InterPro" id="IPR018711">
    <property type="entry name" value="NAGPA"/>
</dbReference>
<gene>
    <name evidence="3" type="ORF">PQR63_11625</name>
</gene>
<feature type="chain" id="PRO_5046599351" evidence="1">
    <location>
        <begin position="36"/>
        <end position="265"/>
    </location>
</feature>
<dbReference type="Pfam" id="PF09992">
    <property type="entry name" value="NAGPA"/>
    <property type="match status" value="1"/>
</dbReference>
<feature type="domain" description="Phosphodiester glycosidase" evidence="2">
    <location>
        <begin position="90"/>
        <end position="238"/>
    </location>
</feature>
<reference evidence="3 4" key="1">
    <citation type="journal article" date="2024" name="Chem. Sci.">
        <title>Discovery of megapolipeptins by genome mining of a Burkholderiales bacteria collection.</title>
        <authorList>
            <person name="Paulo B.S."/>
            <person name="Recchia M.J.J."/>
            <person name="Lee S."/>
            <person name="Fergusson C.H."/>
            <person name="Romanowski S.B."/>
            <person name="Hernandez A."/>
            <person name="Krull N."/>
            <person name="Liu D.Y."/>
            <person name="Cavanagh H."/>
            <person name="Bos A."/>
            <person name="Gray C.A."/>
            <person name="Murphy B.T."/>
            <person name="Linington R.G."/>
            <person name="Eustaquio A.S."/>
        </authorList>
    </citation>
    <scope>NUCLEOTIDE SEQUENCE [LARGE SCALE GENOMIC DNA]</scope>
    <source>
        <strain evidence="3 4">RL21-008-BIB-B</strain>
    </source>
</reference>
<keyword evidence="3" id="KW-0378">Hydrolase</keyword>
<evidence type="ECO:0000259" key="2">
    <source>
        <dbReference type="Pfam" id="PF09992"/>
    </source>
</evidence>
<keyword evidence="1" id="KW-0732">Signal</keyword>
<feature type="signal peptide" evidence="1">
    <location>
        <begin position="1"/>
        <end position="35"/>
    </location>
</feature>
<evidence type="ECO:0000256" key="1">
    <source>
        <dbReference type="SAM" id="SignalP"/>
    </source>
</evidence>
<keyword evidence="3" id="KW-0326">Glycosidase</keyword>
<dbReference type="RefSeq" id="WP_408168025.1">
    <property type="nucleotide sequence ID" value="NZ_JAQQFR010000006.1"/>
</dbReference>
<name>A0ABW8Z7M7_9BURK</name>
<proteinExistence type="predicted"/>
<dbReference type="Proteomes" id="UP001629214">
    <property type="component" value="Unassembled WGS sequence"/>
</dbReference>
<evidence type="ECO:0000313" key="3">
    <source>
        <dbReference type="EMBL" id="MFL9879037.1"/>
    </source>
</evidence>